<sequence>MCDVIPLFFPRLLALNVEVFPGESVVSVGQNVSMLCRVSVPIQYCRIVVPGLEAPLNLNPMRGPTPPSNAVYLGDGLDKGHCGVSIPSVEDKYNGVFRCAIGTATEAHESEGSMVVVVARAPKHPPTLELTRPRDPQDSYQEGERFLASCEVPEGRPAANISWFIGDEPLTEGLTRPEIFENRKDNLYSIRQNLTREVRWSDNGKELRCVASHPMFGNMDPTRNTIRKRINVKFAPKPAPGDLEQFGFIEGEEGLISVRIKANPKPSFLWTIGRQNIDEGSLDDSGHFEVGFAEPKGYGEWETKLHIRPVTKEDVEREYRVQATNTIGQQDYVVRISTSSQPRAMAEMGAGAIVGIVIAVLLVLLIIFIVVFARATGRWCFAAGGGRGKSSQTSSVAHIDPEGHLEKAKHAGVGGTENPSINHNVSSEYINGNDIKKEIKEDTPV</sequence>
<dbReference type="PANTHER" id="PTHR45889">
    <property type="entry name" value="IG-LIKE DOMAIN-CONTAINING PROTEIN"/>
    <property type="match status" value="1"/>
</dbReference>
<dbReference type="InterPro" id="IPR013162">
    <property type="entry name" value="CD80_C2-set"/>
</dbReference>
<dbReference type="AlphaFoldDB" id="A0AAE1HYB8"/>
<protein>
    <submittedName>
        <fullName evidence="6">Fasciclin-3</fullName>
    </submittedName>
</protein>
<comment type="caution">
    <text evidence="6">The sequence shown here is derived from an EMBL/GenBank/DDBJ whole genome shotgun (WGS) entry which is preliminary data.</text>
</comment>
<dbReference type="GO" id="GO:0016020">
    <property type="term" value="C:membrane"/>
    <property type="evidence" value="ECO:0007669"/>
    <property type="project" value="UniProtKB-SubCell"/>
</dbReference>
<accession>A0AAE1HYB8</accession>
<name>A0AAE1HYB8_9NEOP</name>
<keyword evidence="4" id="KW-1133">Transmembrane helix</keyword>
<dbReference type="InterPro" id="IPR013783">
    <property type="entry name" value="Ig-like_fold"/>
</dbReference>
<organism evidence="6 7">
    <name type="scientific">Frankliniella fusca</name>
    <dbReference type="NCBI Taxonomy" id="407009"/>
    <lineage>
        <taxon>Eukaryota</taxon>
        <taxon>Metazoa</taxon>
        <taxon>Ecdysozoa</taxon>
        <taxon>Arthropoda</taxon>
        <taxon>Hexapoda</taxon>
        <taxon>Insecta</taxon>
        <taxon>Pterygota</taxon>
        <taxon>Neoptera</taxon>
        <taxon>Paraneoptera</taxon>
        <taxon>Thysanoptera</taxon>
        <taxon>Terebrantia</taxon>
        <taxon>Thripoidea</taxon>
        <taxon>Thripidae</taxon>
        <taxon>Frankliniella</taxon>
    </lineage>
</organism>
<gene>
    <name evidence="6" type="ORF">KUF71_017114</name>
</gene>
<keyword evidence="4" id="KW-0812">Transmembrane</keyword>
<keyword evidence="2 4" id="KW-0472">Membrane</keyword>
<evidence type="ECO:0000256" key="1">
    <source>
        <dbReference type="ARBA" id="ARBA00004167"/>
    </source>
</evidence>
<evidence type="ECO:0000313" key="6">
    <source>
        <dbReference type="EMBL" id="KAK3928890.1"/>
    </source>
</evidence>
<evidence type="ECO:0000256" key="4">
    <source>
        <dbReference type="SAM" id="Phobius"/>
    </source>
</evidence>
<feature type="domain" description="Ig-like" evidence="5">
    <location>
        <begin position="126"/>
        <end position="227"/>
    </location>
</feature>
<dbReference type="Gene3D" id="2.60.40.10">
    <property type="entry name" value="Immunoglobulins"/>
    <property type="match status" value="2"/>
</dbReference>
<dbReference type="Pfam" id="PF08205">
    <property type="entry name" value="C2-set_2"/>
    <property type="match status" value="1"/>
</dbReference>
<dbReference type="InterPro" id="IPR003599">
    <property type="entry name" value="Ig_sub"/>
</dbReference>
<dbReference type="Proteomes" id="UP001219518">
    <property type="component" value="Unassembled WGS sequence"/>
</dbReference>
<dbReference type="InterPro" id="IPR013098">
    <property type="entry name" value="Ig_I-set"/>
</dbReference>
<dbReference type="Pfam" id="PF07679">
    <property type="entry name" value="I-set"/>
    <property type="match status" value="1"/>
</dbReference>
<keyword evidence="3" id="KW-1015">Disulfide bond</keyword>
<dbReference type="EMBL" id="JAHWGI010001356">
    <property type="protein sequence ID" value="KAK3928890.1"/>
    <property type="molecule type" value="Genomic_DNA"/>
</dbReference>
<feature type="transmembrane region" description="Helical" evidence="4">
    <location>
        <begin position="348"/>
        <end position="373"/>
    </location>
</feature>
<comment type="subcellular location">
    <subcellularLocation>
        <location evidence="1">Membrane</location>
        <topology evidence="1">Single-pass membrane protein</topology>
    </subcellularLocation>
</comment>
<evidence type="ECO:0000259" key="5">
    <source>
        <dbReference type="PROSITE" id="PS50835"/>
    </source>
</evidence>
<dbReference type="SMART" id="SM00409">
    <property type="entry name" value="IG"/>
    <property type="match status" value="2"/>
</dbReference>
<dbReference type="InterPro" id="IPR036179">
    <property type="entry name" value="Ig-like_dom_sf"/>
</dbReference>
<keyword evidence="7" id="KW-1185">Reference proteome</keyword>
<dbReference type="SUPFAM" id="SSF48726">
    <property type="entry name" value="Immunoglobulin"/>
    <property type="match status" value="2"/>
</dbReference>
<reference evidence="6" key="1">
    <citation type="submission" date="2021-07" db="EMBL/GenBank/DDBJ databases">
        <authorList>
            <person name="Catto M.A."/>
            <person name="Jacobson A."/>
            <person name="Kennedy G."/>
            <person name="Labadie P."/>
            <person name="Hunt B.G."/>
            <person name="Srinivasan R."/>
        </authorList>
    </citation>
    <scope>NUCLEOTIDE SEQUENCE</scope>
    <source>
        <strain evidence="6">PL_HMW_Pooled</strain>
        <tissue evidence="6">Head</tissue>
    </source>
</reference>
<dbReference type="PANTHER" id="PTHR45889:SF8">
    <property type="entry name" value="IG-LIKE DOMAIN-CONTAINING PROTEIN"/>
    <property type="match status" value="1"/>
</dbReference>
<reference evidence="6" key="2">
    <citation type="journal article" date="2023" name="BMC Genomics">
        <title>Pest status, molecular evolution, and epigenetic factors derived from the genome assembly of Frankliniella fusca, a thysanopteran phytovirus vector.</title>
        <authorList>
            <person name="Catto M.A."/>
            <person name="Labadie P.E."/>
            <person name="Jacobson A.L."/>
            <person name="Kennedy G.G."/>
            <person name="Srinivasan R."/>
            <person name="Hunt B.G."/>
        </authorList>
    </citation>
    <scope>NUCLEOTIDE SEQUENCE</scope>
    <source>
        <strain evidence="6">PL_HMW_Pooled</strain>
    </source>
</reference>
<evidence type="ECO:0000256" key="2">
    <source>
        <dbReference type="ARBA" id="ARBA00023136"/>
    </source>
</evidence>
<evidence type="ECO:0000256" key="3">
    <source>
        <dbReference type="ARBA" id="ARBA00023157"/>
    </source>
</evidence>
<evidence type="ECO:0000313" key="7">
    <source>
        <dbReference type="Proteomes" id="UP001219518"/>
    </source>
</evidence>
<dbReference type="PROSITE" id="PS50835">
    <property type="entry name" value="IG_LIKE"/>
    <property type="match status" value="1"/>
</dbReference>
<dbReference type="InterPro" id="IPR007110">
    <property type="entry name" value="Ig-like_dom"/>
</dbReference>
<proteinExistence type="predicted"/>